<comment type="caution">
    <text evidence="2">The sequence shown here is derived from an EMBL/GenBank/DDBJ whole genome shotgun (WGS) entry which is preliminary data.</text>
</comment>
<dbReference type="Proteomes" id="UP000287651">
    <property type="component" value="Unassembled WGS sequence"/>
</dbReference>
<evidence type="ECO:0000313" key="2">
    <source>
        <dbReference type="EMBL" id="RRT85519.1"/>
    </source>
</evidence>
<accession>A0A427BAM1</accession>
<dbReference type="AlphaFoldDB" id="A0A427BAM1"/>
<feature type="region of interest" description="Disordered" evidence="1">
    <location>
        <begin position="81"/>
        <end position="113"/>
    </location>
</feature>
<dbReference type="EMBL" id="AMZH03000103">
    <property type="protein sequence ID" value="RRT85519.1"/>
    <property type="molecule type" value="Genomic_DNA"/>
</dbReference>
<proteinExistence type="predicted"/>
<feature type="compositionally biased region" description="Basic and acidic residues" evidence="1">
    <location>
        <begin position="149"/>
        <end position="162"/>
    </location>
</feature>
<evidence type="ECO:0000256" key="1">
    <source>
        <dbReference type="SAM" id="MobiDB-lite"/>
    </source>
</evidence>
<name>A0A427BAM1_ENSVE</name>
<organism evidence="2 3">
    <name type="scientific">Ensete ventricosum</name>
    <name type="common">Abyssinian banana</name>
    <name type="synonym">Musa ensete</name>
    <dbReference type="NCBI Taxonomy" id="4639"/>
    <lineage>
        <taxon>Eukaryota</taxon>
        <taxon>Viridiplantae</taxon>
        <taxon>Streptophyta</taxon>
        <taxon>Embryophyta</taxon>
        <taxon>Tracheophyta</taxon>
        <taxon>Spermatophyta</taxon>
        <taxon>Magnoliopsida</taxon>
        <taxon>Liliopsida</taxon>
        <taxon>Zingiberales</taxon>
        <taxon>Musaceae</taxon>
        <taxon>Ensete</taxon>
    </lineage>
</organism>
<reference evidence="2 3" key="1">
    <citation type="journal article" date="2014" name="Agronomy (Basel)">
        <title>A Draft Genome Sequence for Ensete ventricosum, the Drought-Tolerant Tree Against Hunger.</title>
        <authorList>
            <person name="Harrison J."/>
            <person name="Moore K.A."/>
            <person name="Paszkiewicz K."/>
            <person name="Jones T."/>
            <person name="Grant M."/>
            <person name="Ambacheew D."/>
            <person name="Muzemil S."/>
            <person name="Studholme D.J."/>
        </authorList>
    </citation>
    <scope>NUCLEOTIDE SEQUENCE [LARGE SCALE GENOMIC DNA]</scope>
</reference>
<gene>
    <name evidence="2" type="ORF">B296_00002317</name>
</gene>
<evidence type="ECO:0000313" key="3">
    <source>
        <dbReference type="Proteomes" id="UP000287651"/>
    </source>
</evidence>
<feature type="region of interest" description="Disordered" evidence="1">
    <location>
        <begin position="1"/>
        <end position="46"/>
    </location>
</feature>
<protein>
    <submittedName>
        <fullName evidence="2">Uncharacterized protein</fullName>
    </submittedName>
</protein>
<feature type="region of interest" description="Disordered" evidence="1">
    <location>
        <begin position="149"/>
        <end position="201"/>
    </location>
</feature>
<feature type="compositionally biased region" description="Basic and acidic residues" evidence="1">
    <location>
        <begin position="92"/>
        <end position="113"/>
    </location>
</feature>
<sequence length="201" mass="21720">MLPIEVNGNAGIDVPNVKGELPEGTDANGNPVAGAEVVEPKVEPDTDDWDVWELELNRAMPVPPTEELLSPNLVDKVPPVEKEKLLGPNGEVDTRELPLPAPREETGAPEKEKLELEPKFVAGTNVLMLPELGDDPVTEENEKLELEQRGLVAEVEKPKDELAEPDEEVPLKPDIGTGVDEPKVPDELGNGFDIPVPDTAS</sequence>